<keyword evidence="4" id="KW-0969">Cilium</keyword>
<evidence type="ECO:0000256" key="2">
    <source>
        <dbReference type="ARBA" id="ARBA00022794"/>
    </source>
</evidence>
<evidence type="ECO:0000313" key="9">
    <source>
        <dbReference type="EMBL" id="CAD8285662.1"/>
    </source>
</evidence>
<feature type="coiled-coil region" evidence="7">
    <location>
        <begin position="307"/>
        <end position="385"/>
    </location>
</feature>
<dbReference type="GO" id="GO:0030992">
    <property type="term" value="C:intraciliary transport particle B"/>
    <property type="evidence" value="ECO:0007669"/>
    <property type="project" value="InterPro"/>
</dbReference>
<evidence type="ECO:0000256" key="7">
    <source>
        <dbReference type="SAM" id="Coils"/>
    </source>
</evidence>
<keyword evidence="2" id="KW-0970">Cilium biogenesis/degradation</keyword>
<dbReference type="PANTHER" id="PTHR15614">
    <property type="entry name" value="INTRAFLAGELLAR TRANSPORT PROTEIN 81 HOMOLOG"/>
    <property type="match status" value="1"/>
</dbReference>
<feature type="coiled-coil region" evidence="7">
    <location>
        <begin position="224"/>
        <end position="251"/>
    </location>
</feature>
<keyword evidence="3 7" id="KW-0175">Coiled coil</keyword>
<proteinExistence type="inferred from homology"/>
<dbReference type="InterPro" id="IPR029600">
    <property type="entry name" value="IFT81"/>
</dbReference>
<dbReference type="InterPro" id="IPR043016">
    <property type="entry name" value="IFT81_N_sf"/>
</dbReference>
<comment type="subcellular location">
    <subcellularLocation>
        <location evidence="1">Cell projection</location>
        <location evidence="1">Cilium</location>
    </subcellularLocation>
</comment>
<gene>
    <name evidence="9" type="ORF">CEUR00632_LOCUS5700</name>
</gene>
<dbReference type="GO" id="GO:0036064">
    <property type="term" value="C:ciliary basal body"/>
    <property type="evidence" value="ECO:0007669"/>
    <property type="project" value="TreeGrafter"/>
</dbReference>
<evidence type="ECO:0000256" key="1">
    <source>
        <dbReference type="ARBA" id="ARBA00004138"/>
    </source>
</evidence>
<keyword evidence="5" id="KW-0966">Cell projection</keyword>
<feature type="coiled-coil region" evidence="7">
    <location>
        <begin position="587"/>
        <end position="618"/>
    </location>
</feature>
<organism evidence="9">
    <name type="scientific">Chlamydomonas euryale</name>
    <dbReference type="NCBI Taxonomy" id="1486919"/>
    <lineage>
        <taxon>Eukaryota</taxon>
        <taxon>Viridiplantae</taxon>
        <taxon>Chlorophyta</taxon>
        <taxon>core chlorophytes</taxon>
        <taxon>Chlorophyceae</taxon>
        <taxon>CS clade</taxon>
        <taxon>Chlamydomonadales</taxon>
        <taxon>Chlamydomonadaceae</taxon>
        <taxon>Chlamydomonas</taxon>
    </lineage>
</organism>
<dbReference type="PANTHER" id="PTHR15614:SF2">
    <property type="entry name" value="INTRAFLAGELLAR TRANSPORT PROTEIN 81 HOMOLOG"/>
    <property type="match status" value="1"/>
</dbReference>
<dbReference type="Gene3D" id="1.10.418.70">
    <property type="entry name" value="Intraflagellar transport protein 81, N-terminal domain"/>
    <property type="match status" value="1"/>
</dbReference>
<name>A0A7R9V6D8_9CHLO</name>
<sequence length="711" mass="79898">MDFHYIVDKLNDAPFQYGLSLLSLSEKSSQELLQLLSDVFSKISPRHQHINVSKEDPDQTADRLVKFLKIVKYKPPASVDPATFRAYLATGDKDTIFQILKWVVPQPQELQKRAFVGHYLSFPDMPEEFNYDADIMELKEEIKMLQSQFIEVHRSSEGVKSLNKDTAAMKKRIKSLEEEKERLNDKVAKAKSQVDKVADRANYMDVCSELRKEQDEEVSLSTQLLEQKKKLEKAEAMHAKAATRVRDLQTSYQEGSAGKLLETLTEEVNSMRAMVGERYPRELEKRQKRVQALQEALSGAVNTEVDLQRLQHQANALHTQIQEVQERRAQSDKQRAGDKKFMQLRQAQQMATMASRKKSDLNAKLERLQEKKATLTSQYEKLTASDGSVAVVSEEEWRAKYESMKAALPAYKKMKKELGDIEAEVFVLAYTEELLVEQESALNRSLERTARKQGVAGFTDIANDLEKVSEQKSVIDEAKGMTLQEISRTVEEINGSIADRKVRLAPQIKKLRQVRQAFAELEAEHSQSKQSYDTAMMQYEQRVGSVEGETAALKSEVLDNESKYHLLHCQLAITDANIRRVSSGPTAERLKDKYQAKLVEAEDASKALRDRSKEIKDTHSTGLSQIDMMNDLIKLLQLKLDLQRREMGMAPSAATAVPVMMNPIGMGGSGSSRPTAAPVARTVGLTPLGNAPAAPAGSQFNTASGANVFVL</sequence>
<protein>
    <recommendedName>
        <fullName evidence="8">IFT81 calponin homology domain-containing protein</fullName>
    </recommendedName>
</protein>
<dbReference type="AlphaFoldDB" id="A0A7R9V6D8"/>
<dbReference type="GO" id="GO:0060271">
    <property type="term" value="P:cilium assembly"/>
    <property type="evidence" value="ECO:0007669"/>
    <property type="project" value="InterPro"/>
</dbReference>
<evidence type="ECO:0000256" key="3">
    <source>
        <dbReference type="ARBA" id="ARBA00023054"/>
    </source>
</evidence>
<comment type="similarity">
    <text evidence="6">Belongs to the IFT81 family.</text>
</comment>
<evidence type="ECO:0000256" key="6">
    <source>
        <dbReference type="ARBA" id="ARBA00043983"/>
    </source>
</evidence>
<evidence type="ECO:0000256" key="4">
    <source>
        <dbReference type="ARBA" id="ARBA00023069"/>
    </source>
</evidence>
<dbReference type="GO" id="GO:0015631">
    <property type="term" value="F:tubulin binding"/>
    <property type="evidence" value="ECO:0007669"/>
    <property type="project" value="InterPro"/>
</dbReference>
<feature type="domain" description="IFT81 calponin homology" evidence="8">
    <location>
        <begin position="3"/>
        <end position="120"/>
    </location>
</feature>
<feature type="coiled-coil region" evidence="7">
    <location>
        <begin position="159"/>
        <end position="200"/>
    </location>
</feature>
<dbReference type="Gene3D" id="1.10.287.1490">
    <property type="match status" value="1"/>
</dbReference>
<dbReference type="EMBL" id="HBEC01012380">
    <property type="protein sequence ID" value="CAD8285662.1"/>
    <property type="molecule type" value="Transcribed_RNA"/>
</dbReference>
<accession>A0A7R9V6D8</accession>
<evidence type="ECO:0000259" key="8">
    <source>
        <dbReference type="Pfam" id="PF18383"/>
    </source>
</evidence>
<dbReference type="GO" id="GO:0042073">
    <property type="term" value="P:intraciliary transport"/>
    <property type="evidence" value="ECO:0007669"/>
    <property type="project" value="InterPro"/>
</dbReference>
<dbReference type="Pfam" id="PF18383">
    <property type="entry name" value="IFT81_CH"/>
    <property type="match status" value="1"/>
</dbReference>
<evidence type="ECO:0000256" key="5">
    <source>
        <dbReference type="ARBA" id="ARBA00023273"/>
    </source>
</evidence>
<reference evidence="9" key="1">
    <citation type="submission" date="2021-01" db="EMBL/GenBank/DDBJ databases">
        <authorList>
            <person name="Corre E."/>
            <person name="Pelletier E."/>
            <person name="Niang G."/>
            <person name="Scheremetjew M."/>
            <person name="Finn R."/>
            <person name="Kale V."/>
            <person name="Holt S."/>
            <person name="Cochrane G."/>
            <person name="Meng A."/>
            <person name="Brown T."/>
            <person name="Cohen L."/>
        </authorList>
    </citation>
    <scope>NUCLEOTIDE SEQUENCE</scope>
    <source>
        <strain evidence="9">CCMP219</strain>
    </source>
</reference>
<dbReference type="InterPro" id="IPR041146">
    <property type="entry name" value="IFT81_CH"/>
</dbReference>